<feature type="transmembrane region" description="Helical" evidence="1">
    <location>
        <begin position="79"/>
        <end position="99"/>
    </location>
</feature>
<dbReference type="AlphaFoldDB" id="A0AAQ2WX36"/>
<dbReference type="Pfam" id="PF00873">
    <property type="entry name" value="ACR_tran"/>
    <property type="match status" value="1"/>
</dbReference>
<dbReference type="GO" id="GO:0042910">
    <property type="term" value="F:xenobiotic transmembrane transporter activity"/>
    <property type="evidence" value="ECO:0007669"/>
    <property type="project" value="TreeGrafter"/>
</dbReference>
<feature type="transmembrane region" description="Helical" evidence="1">
    <location>
        <begin position="49"/>
        <end position="72"/>
    </location>
</feature>
<dbReference type="SUPFAM" id="SSF82866">
    <property type="entry name" value="Multidrug efflux transporter AcrB transmembrane domain"/>
    <property type="match status" value="1"/>
</dbReference>
<proteinExistence type="predicted"/>
<dbReference type="Proteomes" id="UP001164544">
    <property type="component" value="Chromosome"/>
</dbReference>
<evidence type="ECO:0000256" key="1">
    <source>
        <dbReference type="SAM" id="Phobius"/>
    </source>
</evidence>
<gene>
    <name evidence="2" type="ORF">O5398_03625</name>
</gene>
<dbReference type="Gene3D" id="1.20.1640.10">
    <property type="entry name" value="Multidrug efflux transporter AcrB transmembrane domain"/>
    <property type="match status" value="1"/>
</dbReference>
<dbReference type="GO" id="GO:0005886">
    <property type="term" value="C:plasma membrane"/>
    <property type="evidence" value="ECO:0007669"/>
    <property type="project" value="TreeGrafter"/>
</dbReference>
<feature type="transmembrane region" description="Helical" evidence="1">
    <location>
        <begin position="141"/>
        <end position="169"/>
    </location>
</feature>
<organism evidence="2 3">
    <name type="scientific">Borrelia miyamotoi</name>
    <dbReference type="NCBI Taxonomy" id="47466"/>
    <lineage>
        <taxon>Bacteria</taxon>
        <taxon>Pseudomonadati</taxon>
        <taxon>Spirochaetota</taxon>
        <taxon>Spirochaetia</taxon>
        <taxon>Spirochaetales</taxon>
        <taxon>Borreliaceae</taxon>
        <taxon>Borrelia</taxon>
    </lineage>
</organism>
<dbReference type="PRINTS" id="PR00702">
    <property type="entry name" value="ACRIFLAVINRP"/>
</dbReference>
<dbReference type="EMBL" id="CP114637">
    <property type="protein sequence ID" value="WAZ91196.1"/>
    <property type="molecule type" value="Genomic_DNA"/>
</dbReference>
<feature type="transmembrane region" description="Helical" evidence="1">
    <location>
        <begin position="175"/>
        <end position="193"/>
    </location>
</feature>
<sequence length="194" mass="21201">MVSIKKQSGANSVVVSDAVNAEMKGIKLELPKDISLELINDTSEFIKKAIFSVSDAAYSGTMLALCIIFFFLRSLIATIIIGIAIALAIILTFCLMYFADISLNIMSLLGLALSVGMLVDCSIVVIDNIYKYRQRGELNKLILSAILGTQEMMLPIMSATLTSICVFLPMLILRVSWILLVILLGILLSLLSYL</sequence>
<protein>
    <submittedName>
        <fullName evidence="2">Efflux RND transporter permease subunit</fullName>
    </submittedName>
</protein>
<accession>A0AAQ2WX36</accession>
<dbReference type="RefSeq" id="WP_253269191.1">
    <property type="nucleotide sequence ID" value="NZ_CP010308.1"/>
</dbReference>
<keyword evidence="1" id="KW-1133">Transmembrane helix</keyword>
<keyword evidence="1" id="KW-0472">Membrane</keyword>
<evidence type="ECO:0000313" key="3">
    <source>
        <dbReference type="Proteomes" id="UP001164544"/>
    </source>
</evidence>
<dbReference type="InterPro" id="IPR001036">
    <property type="entry name" value="Acrflvin-R"/>
</dbReference>
<keyword evidence="1" id="KW-0812">Transmembrane</keyword>
<dbReference type="PANTHER" id="PTHR32063">
    <property type="match status" value="1"/>
</dbReference>
<name>A0AAQ2WX36_9SPIR</name>
<evidence type="ECO:0000313" key="2">
    <source>
        <dbReference type="EMBL" id="WAZ91196.1"/>
    </source>
</evidence>
<dbReference type="PANTHER" id="PTHR32063:SF0">
    <property type="entry name" value="SWARMING MOTILITY PROTEIN SWRC"/>
    <property type="match status" value="1"/>
</dbReference>
<dbReference type="Gene3D" id="3.30.70.1320">
    <property type="entry name" value="Multidrug efflux transporter AcrB pore domain like"/>
    <property type="match status" value="1"/>
</dbReference>
<feature type="transmembrane region" description="Helical" evidence="1">
    <location>
        <begin position="105"/>
        <end position="129"/>
    </location>
</feature>
<reference evidence="2" key="1">
    <citation type="submission" date="2022-12" db="EMBL/GenBank/DDBJ databases">
        <title>B. miyamotoi WGS.</title>
        <authorList>
            <person name="Kuleshov K.V."/>
            <person name="Hoornstra D."/>
            <person name="Hovius J.W."/>
            <person name="Platonov A.E."/>
            <person name="Telford S.R. III."/>
        </authorList>
    </citation>
    <scope>NUCLEOTIDE SEQUENCE</scope>
    <source>
        <strain evidence="2">410</strain>
    </source>
</reference>